<accession>A0ABT3PTQ8</accession>
<dbReference type="Pfam" id="PF00831">
    <property type="entry name" value="Ribosomal_L29"/>
    <property type="match status" value="1"/>
</dbReference>
<dbReference type="EMBL" id="JAGGJA010000027">
    <property type="protein sequence ID" value="MCW9709228.1"/>
    <property type="molecule type" value="Genomic_DNA"/>
</dbReference>
<dbReference type="CDD" id="cd00427">
    <property type="entry name" value="Ribosomal_L29_HIP"/>
    <property type="match status" value="1"/>
</dbReference>
<evidence type="ECO:0000256" key="2">
    <source>
        <dbReference type="ARBA" id="ARBA00022980"/>
    </source>
</evidence>
<dbReference type="HAMAP" id="MF_00374">
    <property type="entry name" value="Ribosomal_uL29"/>
    <property type="match status" value="1"/>
</dbReference>
<evidence type="ECO:0000313" key="7">
    <source>
        <dbReference type="Proteomes" id="UP001207918"/>
    </source>
</evidence>
<dbReference type="RefSeq" id="WP_265768100.1">
    <property type="nucleotide sequence ID" value="NZ_JAGGJA010000027.1"/>
</dbReference>
<comment type="caution">
    <text evidence="6">The sequence shown here is derived from an EMBL/GenBank/DDBJ whole genome shotgun (WGS) entry which is preliminary data.</text>
</comment>
<dbReference type="InterPro" id="IPR001854">
    <property type="entry name" value="Ribosomal_uL29"/>
</dbReference>
<evidence type="ECO:0000256" key="5">
    <source>
        <dbReference type="HAMAP-Rule" id="MF_00374"/>
    </source>
</evidence>
<proteinExistence type="inferred from homology"/>
<dbReference type="Gene3D" id="1.10.287.310">
    <property type="match status" value="1"/>
</dbReference>
<organism evidence="6 7">
    <name type="scientific">Fodinibius salsisoli</name>
    <dbReference type="NCBI Taxonomy" id="2820877"/>
    <lineage>
        <taxon>Bacteria</taxon>
        <taxon>Pseudomonadati</taxon>
        <taxon>Balneolota</taxon>
        <taxon>Balneolia</taxon>
        <taxon>Balneolales</taxon>
        <taxon>Balneolaceae</taxon>
        <taxon>Fodinibius</taxon>
    </lineage>
</organism>
<dbReference type="GO" id="GO:0005840">
    <property type="term" value="C:ribosome"/>
    <property type="evidence" value="ECO:0007669"/>
    <property type="project" value="UniProtKB-KW"/>
</dbReference>
<evidence type="ECO:0000313" key="6">
    <source>
        <dbReference type="EMBL" id="MCW9709228.1"/>
    </source>
</evidence>
<gene>
    <name evidence="5 6" type="primary">rpmC</name>
    <name evidence="6" type="ORF">J6I44_20365</name>
</gene>
<keyword evidence="7" id="KW-1185">Reference proteome</keyword>
<dbReference type="SUPFAM" id="SSF46561">
    <property type="entry name" value="Ribosomal protein L29 (L29p)"/>
    <property type="match status" value="1"/>
</dbReference>
<protein>
    <recommendedName>
        <fullName evidence="4 5">Large ribosomal subunit protein uL29</fullName>
    </recommendedName>
</protein>
<keyword evidence="2 5" id="KW-0689">Ribosomal protein</keyword>
<keyword evidence="3 5" id="KW-0687">Ribonucleoprotein</keyword>
<comment type="similarity">
    <text evidence="1 5">Belongs to the universal ribosomal protein uL29 family.</text>
</comment>
<reference evidence="6 7" key="1">
    <citation type="submission" date="2021-03" db="EMBL/GenBank/DDBJ databases">
        <title>Aliifodinibius sp. nov., a new bacterium isolated from saline soil.</title>
        <authorList>
            <person name="Galisteo C."/>
            <person name="De La Haba R."/>
            <person name="Sanchez-Porro C."/>
            <person name="Ventosa A."/>
        </authorList>
    </citation>
    <scope>NUCLEOTIDE SEQUENCE [LARGE SCALE GENOMIC DNA]</scope>
    <source>
        <strain evidence="6 7">1BSP15-2V2</strain>
    </source>
</reference>
<evidence type="ECO:0000256" key="1">
    <source>
        <dbReference type="ARBA" id="ARBA00009254"/>
    </source>
</evidence>
<dbReference type="InterPro" id="IPR036049">
    <property type="entry name" value="Ribosomal_uL29_sf"/>
</dbReference>
<sequence length="68" mass="7886">MKAHELRELTITELKARLEDEKEALQDMKFNRAIAGQLENPARVPMTRREIARLHTIITEKEQEESAG</sequence>
<dbReference type="NCBIfam" id="TIGR00012">
    <property type="entry name" value="L29"/>
    <property type="match status" value="1"/>
</dbReference>
<dbReference type="Proteomes" id="UP001207918">
    <property type="component" value="Unassembled WGS sequence"/>
</dbReference>
<name>A0ABT3PTQ8_9BACT</name>
<evidence type="ECO:0000256" key="3">
    <source>
        <dbReference type="ARBA" id="ARBA00023274"/>
    </source>
</evidence>
<evidence type="ECO:0000256" key="4">
    <source>
        <dbReference type="ARBA" id="ARBA00035204"/>
    </source>
</evidence>